<dbReference type="Gene3D" id="3.40.50.720">
    <property type="entry name" value="NAD(P)-binding Rossmann-like Domain"/>
    <property type="match status" value="1"/>
</dbReference>
<dbReference type="PANTHER" id="PTHR40459:SF1">
    <property type="entry name" value="CONSERVED HYPOTHETICAL ALANINE AND LEUCINE RICH PROTEIN"/>
    <property type="match status" value="1"/>
</dbReference>
<feature type="domain" description="Putative oxidoreductase/dehydrogenase Rossmann-like" evidence="1">
    <location>
        <begin position="2"/>
        <end position="115"/>
    </location>
</feature>
<dbReference type="Pfam" id="PF10728">
    <property type="entry name" value="DUF2520"/>
    <property type="match status" value="1"/>
</dbReference>
<evidence type="ECO:0000259" key="2">
    <source>
        <dbReference type="Pfam" id="PF10728"/>
    </source>
</evidence>
<dbReference type="InterPro" id="IPR019665">
    <property type="entry name" value="OxRdtase/DH_put_Rossmann_dom"/>
</dbReference>
<keyword evidence="4" id="KW-1185">Reference proteome</keyword>
<dbReference type="InterPro" id="IPR037108">
    <property type="entry name" value="TM1727-like_C_sf"/>
</dbReference>
<dbReference type="AlphaFoldDB" id="A0A401LG60"/>
<dbReference type="InterPro" id="IPR018931">
    <property type="entry name" value="DUF2520"/>
</dbReference>
<evidence type="ECO:0008006" key="5">
    <source>
        <dbReference type="Google" id="ProtNLM"/>
    </source>
</evidence>
<reference evidence="3 4" key="1">
    <citation type="submission" date="2018-10" db="EMBL/GenBank/DDBJ databases">
        <title>Draft Genome Sequence of Anaerotignum sp. KCTC 15736.</title>
        <authorList>
            <person name="Choi S.H."/>
            <person name="Kim J.S."/>
            <person name="Kang S.W."/>
            <person name="Lee J.S."/>
            <person name="Park S.H."/>
        </authorList>
    </citation>
    <scope>NUCLEOTIDE SEQUENCE [LARGE SCALE GENOMIC DNA]</scope>
    <source>
        <strain evidence="3 4">KCTC 15736</strain>
    </source>
</reference>
<dbReference type="Proteomes" id="UP000287361">
    <property type="component" value="Unassembled WGS sequence"/>
</dbReference>
<dbReference type="SUPFAM" id="SSF48179">
    <property type="entry name" value="6-phosphogluconate dehydrogenase C-terminal domain-like"/>
    <property type="match status" value="1"/>
</dbReference>
<gene>
    <name evidence="3" type="ORF">KGMB03357_21690</name>
</gene>
<sequence>MRAGFIGAGKVGFTLGKYLAMHGIEISGYYSRTPASAKEAAEFTQSRYYTSIEEITKDSDTLFLTVPDGAIGEIWDDMRNLPIKNKNICHCSGSIPSTVFFDAENRGAYRYSIHPLYAISSKATSYLDLGKACFTIEGSDAHLAELKALFSEMGNTVVAISPDSKALYHAAAVMVSNQIVALADMGTALLVKCGFSEAAAAEALSPLLLGNAQSVAEKGAVNALTGPIERGDAQTVSKHLQEIRKFAVESTVGQDILTAYTALSKQLIRIAQQKHPQKDYKHLEKELEQ</sequence>
<dbReference type="InterPro" id="IPR036291">
    <property type="entry name" value="NAD(P)-bd_dom_sf"/>
</dbReference>
<evidence type="ECO:0000313" key="4">
    <source>
        <dbReference type="Proteomes" id="UP000287361"/>
    </source>
</evidence>
<accession>A0A401LG60</accession>
<dbReference type="PANTHER" id="PTHR40459">
    <property type="entry name" value="CONSERVED HYPOTHETICAL ALANINE AND LEUCINE RICH PROTEIN"/>
    <property type="match status" value="1"/>
</dbReference>
<name>A0A401LG60_9FIRM</name>
<dbReference type="Pfam" id="PF10727">
    <property type="entry name" value="Rossmann-like"/>
    <property type="match status" value="1"/>
</dbReference>
<evidence type="ECO:0000313" key="3">
    <source>
        <dbReference type="EMBL" id="GCB30508.1"/>
    </source>
</evidence>
<protein>
    <recommendedName>
        <fullName evidence="5">DUF2520 domain-containing protein</fullName>
    </recommendedName>
</protein>
<evidence type="ECO:0000259" key="1">
    <source>
        <dbReference type="Pfam" id="PF10727"/>
    </source>
</evidence>
<dbReference type="InterPro" id="IPR008927">
    <property type="entry name" value="6-PGluconate_DH-like_C_sf"/>
</dbReference>
<dbReference type="Gene3D" id="1.10.1040.20">
    <property type="entry name" value="ProC-like, C-terminal domain"/>
    <property type="match status" value="1"/>
</dbReference>
<dbReference type="SUPFAM" id="SSF51735">
    <property type="entry name" value="NAD(P)-binding Rossmann-fold domains"/>
    <property type="match status" value="1"/>
</dbReference>
<proteinExistence type="predicted"/>
<dbReference type="EMBL" id="BHVZ01000014">
    <property type="protein sequence ID" value="GCB30508.1"/>
    <property type="molecule type" value="Genomic_DNA"/>
</dbReference>
<organism evidence="3 4">
    <name type="scientific">Anaerotignum faecicola</name>
    <dbReference type="NCBI Taxonomy" id="2358141"/>
    <lineage>
        <taxon>Bacteria</taxon>
        <taxon>Bacillati</taxon>
        <taxon>Bacillota</taxon>
        <taxon>Clostridia</taxon>
        <taxon>Lachnospirales</taxon>
        <taxon>Anaerotignaceae</taxon>
        <taxon>Anaerotignum</taxon>
    </lineage>
</organism>
<dbReference type="OrthoDB" id="9810755at2"/>
<feature type="domain" description="DUF2520" evidence="2">
    <location>
        <begin position="133"/>
        <end position="266"/>
    </location>
</feature>
<comment type="caution">
    <text evidence="3">The sequence shown here is derived from an EMBL/GenBank/DDBJ whole genome shotgun (WGS) entry which is preliminary data.</text>
</comment>